<name>A0A3M7RCV1_BRAPC</name>
<keyword evidence="2" id="KW-1185">Reference proteome</keyword>
<comment type="caution">
    <text evidence="1">The sequence shown here is derived from an EMBL/GenBank/DDBJ whole genome shotgun (WGS) entry which is preliminary data.</text>
</comment>
<proteinExistence type="predicted"/>
<gene>
    <name evidence="1" type="ORF">BpHYR1_040081</name>
</gene>
<sequence>MLFINECGHRLYLGMCNIRLNISKSTRWCFTLEKSVKPLSHARVDSLSPNLYRFSLPPRVPKSGRFISPIQLGVTILPPNPIALLSILIYDIPERNKTKSEYSLLFVDDLEI</sequence>
<protein>
    <submittedName>
        <fullName evidence="1">Uncharacterized protein</fullName>
    </submittedName>
</protein>
<dbReference type="EMBL" id="REGN01003670">
    <property type="protein sequence ID" value="RNA21393.1"/>
    <property type="molecule type" value="Genomic_DNA"/>
</dbReference>
<dbReference type="Proteomes" id="UP000276133">
    <property type="component" value="Unassembled WGS sequence"/>
</dbReference>
<evidence type="ECO:0000313" key="2">
    <source>
        <dbReference type="Proteomes" id="UP000276133"/>
    </source>
</evidence>
<organism evidence="1 2">
    <name type="scientific">Brachionus plicatilis</name>
    <name type="common">Marine rotifer</name>
    <name type="synonym">Brachionus muelleri</name>
    <dbReference type="NCBI Taxonomy" id="10195"/>
    <lineage>
        <taxon>Eukaryota</taxon>
        <taxon>Metazoa</taxon>
        <taxon>Spiralia</taxon>
        <taxon>Gnathifera</taxon>
        <taxon>Rotifera</taxon>
        <taxon>Eurotatoria</taxon>
        <taxon>Monogononta</taxon>
        <taxon>Pseudotrocha</taxon>
        <taxon>Ploima</taxon>
        <taxon>Brachionidae</taxon>
        <taxon>Brachionus</taxon>
    </lineage>
</organism>
<evidence type="ECO:0000313" key="1">
    <source>
        <dbReference type="EMBL" id="RNA21393.1"/>
    </source>
</evidence>
<dbReference type="AlphaFoldDB" id="A0A3M7RCV1"/>
<accession>A0A3M7RCV1</accession>
<reference evidence="1 2" key="1">
    <citation type="journal article" date="2018" name="Sci. Rep.">
        <title>Genomic signatures of local adaptation to the degree of environmental predictability in rotifers.</title>
        <authorList>
            <person name="Franch-Gras L."/>
            <person name="Hahn C."/>
            <person name="Garcia-Roger E.M."/>
            <person name="Carmona M.J."/>
            <person name="Serra M."/>
            <person name="Gomez A."/>
        </authorList>
    </citation>
    <scope>NUCLEOTIDE SEQUENCE [LARGE SCALE GENOMIC DNA]</scope>
    <source>
        <strain evidence="1">HYR1</strain>
    </source>
</reference>